<feature type="transmembrane region" description="Helical" evidence="1">
    <location>
        <begin position="174"/>
        <end position="203"/>
    </location>
</feature>
<name>A0A8J3NCC5_9ACTN</name>
<feature type="transmembrane region" description="Helical" evidence="1">
    <location>
        <begin position="61"/>
        <end position="82"/>
    </location>
</feature>
<feature type="transmembrane region" description="Helical" evidence="1">
    <location>
        <begin position="103"/>
        <end position="124"/>
    </location>
</feature>
<dbReference type="RefSeq" id="WP_203661392.1">
    <property type="nucleotide sequence ID" value="NZ_BAAAZM010000014.1"/>
</dbReference>
<keyword evidence="3" id="KW-1185">Reference proteome</keyword>
<keyword evidence="1" id="KW-0812">Transmembrane</keyword>
<evidence type="ECO:0000256" key="1">
    <source>
        <dbReference type="SAM" id="Phobius"/>
    </source>
</evidence>
<proteinExistence type="predicted"/>
<reference evidence="2" key="1">
    <citation type="submission" date="2021-01" db="EMBL/GenBank/DDBJ databases">
        <title>Whole genome shotgun sequence of Actinocatenispora rupis NBRC 107355.</title>
        <authorList>
            <person name="Komaki H."/>
            <person name="Tamura T."/>
        </authorList>
    </citation>
    <scope>NUCLEOTIDE SEQUENCE</scope>
    <source>
        <strain evidence="2">NBRC 107355</strain>
    </source>
</reference>
<dbReference type="AlphaFoldDB" id="A0A8J3NCC5"/>
<protein>
    <submittedName>
        <fullName evidence="2">Uncharacterized protein</fullName>
    </submittedName>
</protein>
<keyword evidence="1" id="KW-1133">Transmembrane helix</keyword>
<dbReference type="Proteomes" id="UP000612808">
    <property type="component" value="Unassembled WGS sequence"/>
</dbReference>
<evidence type="ECO:0000313" key="3">
    <source>
        <dbReference type="Proteomes" id="UP000612808"/>
    </source>
</evidence>
<accession>A0A8J3NCC5</accession>
<organism evidence="2 3">
    <name type="scientific">Actinocatenispora rupis</name>
    <dbReference type="NCBI Taxonomy" id="519421"/>
    <lineage>
        <taxon>Bacteria</taxon>
        <taxon>Bacillati</taxon>
        <taxon>Actinomycetota</taxon>
        <taxon>Actinomycetes</taxon>
        <taxon>Micromonosporales</taxon>
        <taxon>Micromonosporaceae</taxon>
        <taxon>Actinocatenispora</taxon>
    </lineage>
</organism>
<comment type="caution">
    <text evidence="2">The sequence shown here is derived from an EMBL/GenBank/DDBJ whole genome shotgun (WGS) entry which is preliminary data.</text>
</comment>
<feature type="transmembrane region" description="Helical" evidence="1">
    <location>
        <begin position="28"/>
        <end position="49"/>
    </location>
</feature>
<evidence type="ECO:0000313" key="2">
    <source>
        <dbReference type="EMBL" id="GID13911.1"/>
    </source>
</evidence>
<keyword evidence="1" id="KW-0472">Membrane</keyword>
<feature type="transmembrane region" description="Helical" evidence="1">
    <location>
        <begin position="144"/>
        <end position="167"/>
    </location>
</feature>
<gene>
    <name evidence="2" type="ORF">Aru02nite_48000</name>
</gene>
<sequence>MDDTSAELRAVRDTPYGAGATGDPRRPAVLLAVLGIAGVALLWPVLAPFPGTVADHRGPGGWPQVAGGLALAGAGIAVAVVVTRLTRIAQSVAGGDYGAVARAAATACAALIGAAAAALAEPAVTHVLGGPPDTDPALLPRLGYVLLTLPGMVAAALAVLGTAFAVWRAGRISTILAVLGFASAIALLAGIFAVPVVVLPGWLVAAAFTIRR</sequence>
<dbReference type="EMBL" id="BOMB01000028">
    <property type="protein sequence ID" value="GID13911.1"/>
    <property type="molecule type" value="Genomic_DNA"/>
</dbReference>